<dbReference type="AlphaFoldDB" id="A0A1H4KGR5"/>
<dbReference type="GO" id="GO:0000150">
    <property type="term" value="F:DNA strand exchange activity"/>
    <property type="evidence" value="ECO:0007669"/>
    <property type="project" value="InterPro"/>
</dbReference>
<dbReference type="GO" id="GO:0003677">
    <property type="term" value="F:DNA binding"/>
    <property type="evidence" value="ECO:0007669"/>
    <property type="project" value="InterPro"/>
</dbReference>
<keyword evidence="5" id="KW-1185">Reference proteome</keyword>
<accession>A0A1H4KGR5</accession>
<evidence type="ECO:0000256" key="1">
    <source>
        <dbReference type="SAM" id="MobiDB-lite"/>
    </source>
</evidence>
<dbReference type="Pfam" id="PF07508">
    <property type="entry name" value="Recombinase"/>
    <property type="match status" value="1"/>
</dbReference>
<dbReference type="Gene3D" id="3.40.50.1390">
    <property type="entry name" value="Resolvase, N-terminal catalytic domain"/>
    <property type="match status" value="1"/>
</dbReference>
<dbReference type="SMART" id="SM00857">
    <property type="entry name" value="Resolvase"/>
    <property type="match status" value="1"/>
</dbReference>
<dbReference type="InterPro" id="IPR036162">
    <property type="entry name" value="Resolvase-like_N_sf"/>
</dbReference>
<dbReference type="InterPro" id="IPR011109">
    <property type="entry name" value="DNA_bind_recombinase_dom"/>
</dbReference>
<dbReference type="EMBL" id="FNSL01000001">
    <property type="protein sequence ID" value="SEB57667.1"/>
    <property type="molecule type" value="Genomic_DNA"/>
</dbReference>
<dbReference type="SUPFAM" id="SSF53041">
    <property type="entry name" value="Resolvase-like"/>
    <property type="match status" value="1"/>
</dbReference>
<gene>
    <name evidence="4" type="ORF">SAMN05216452_2239</name>
</gene>
<feature type="compositionally biased region" description="Polar residues" evidence="1">
    <location>
        <begin position="1"/>
        <end position="26"/>
    </location>
</feature>
<name>A0A1H4KGR5_9HYPH</name>
<sequence>MRRVQPASTSVDLSPQPQGMSKNGARSAQRRLRCAIYTRKSTDEGLDQEFNSLDAQREACASFVASQTSLGWKLVPERYDDGGLSGGTMDRPALQRLLHDIRHNKIDVIVVYKIDRLTRSLADFAKMVEVFDDNETSFVSVTQQFNTTTSMGRLTLNVLLSFAQFEREVTAERIRDKIAASRKKGMWMGGTVPLGYQVQDRRLVIKEPEARFVRNLFRRYLELQSVPRLARQISQEVAAVITCGQSSRLERYASNGISSGVLYGLLANPVYIGKARHKGEVYDGEHEPIIDEELFLAVQKQLADGTHRTKGRATCGNAHLLTGILFDDTGDRMAPTHGKAHGKRYRYYVSRRIRRTPDAAPDGWRISAHEIEKVICNQAAAFLRNESLIAGWVEQCGSTNRTQLGLQRARELAQSMEEWGDTDRRREVLNLMFRSISLSTSAIRFEVNSSRIVHRLIETAEAHDDPRSEDEPVSIEVPITLRRRANGLRIVISSPYTQPEPDQTLVDLVARAHVFLSRLTGALAINTSRIAEGFGMDRADVGRILPLAFLSPAALEAILTGRQPLSLNARQLARTDLSPIWSEQEASLL</sequence>
<dbReference type="PROSITE" id="PS51737">
    <property type="entry name" value="RECOMBINASE_DNA_BIND"/>
    <property type="match status" value="1"/>
</dbReference>
<dbReference type="PANTHER" id="PTHR30461">
    <property type="entry name" value="DNA-INVERTASE FROM LAMBDOID PROPHAGE"/>
    <property type="match status" value="1"/>
</dbReference>
<organism evidence="4 5">
    <name type="scientific">Nitratireductor aquibiodomus</name>
    <dbReference type="NCBI Taxonomy" id="204799"/>
    <lineage>
        <taxon>Bacteria</taxon>
        <taxon>Pseudomonadati</taxon>
        <taxon>Pseudomonadota</taxon>
        <taxon>Alphaproteobacteria</taxon>
        <taxon>Hyphomicrobiales</taxon>
        <taxon>Phyllobacteriaceae</taxon>
        <taxon>Nitratireductor</taxon>
    </lineage>
</organism>
<evidence type="ECO:0000259" key="3">
    <source>
        <dbReference type="PROSITE" id="PS51737"/>
    </source>
</evidence>
<dbReference type="Pfam" id="PF00239">
    <property type="entry name" value="Resolvase"/>
    <property type="match status" value="1"/>
</dbReference>
<dbReference type="PANTHER" id="PTHR30461:SF23">
    <property type="entry name" value="DNA RECOMBINASE-RELATED"/>
    <property type="match status" value="1"/>
</dbReference>
<evidence type="ECO:0000259" key="2">
    <source>
        <dbReference type="PROSITE" id="PS51736"/>
    </source>
</evidence>
<dbReference type="PROSITE" id="PS51736">
    <property type="entry name" value="RECOMBINASES_3"/>
    <property type="match status" value="1"/>
</dbReference>
<dbReference type="InterPro" id="IPR050639">
    <property type="entry name" value="SSR_resolvase"/>
</dbReference>
<dbReference type="Gene3D" id="3.90.1750.20">
    <property type="entry name" value="Putative Large Serine Recombinase, Chain B, Domain 2"/>
    <property type="match status" value="1"/>
</dbReference>
<evidence type="ECO:0000313" key="5">
    <source>
        <dbReference type="Proteomes" id="UP000199064"/>
    </source>
</evidence>
<proteinExistence type="predicted"/>
<dbReference type="Proteomes" id="UP000199064">
    <property type="component" value="Unassembled WGS sequence"/>
</dbReference>
<evidence type="ECO:0000313" key="4">
    <source>
        <dbReference type="EMBL" id="SEB57667.1"/>
    </source>
</evidence>
<protein>
    <submittedName>
        <fullName evidence="4">Site-specific DNA recombinase</fullName>
    </submittedName>
</protein>
<feature type="domain" description="Resolvase/invertase-type recombinase catalytic" evidence="2">
    <location>
        <begin position="33"/>
        <end position="185"/>
    </location>
</feature>
<dbReference type="RefSeq" id="WP_244509055.1">
    <property type="nucleotide sequence ID" value="NZ_FNSL01000001.1"/>
</dbReference>
<feature type="region of interest" description="Disordered" evidence="1">
    <location>
        <begin position="1"/>
        <end position="28"/>
    </location>
</feature>
<dbReference type="InterPro" id="IPR038109">
    <property type="entry name" value="DNA_bind_recomb_sf"/>
</dbReference>
<dbReference type="CDD" id="cd03768">
    <property type="entry name" value="SR_ResInv"/>
    <property type="match status" value="1"/>
</dbReference>
<dbReference type="InterPro" id="IPR006119">
    <property type="entry name" value="Resolv_N"/>
</dbReference>
<feature type="domain" description="Recombinase" evidence="3">
    <location>
        <begin position="193"/>
        <end position="309"/>
    </location>
</feature>
<reference evidence="5" key="1">
    <citation type="submission" date="2016-10" db="EMBL/GenBank/DDBJ databases">
        <authorList>
            <person name="Varghese N."/>
            <person name="Submissions S."/>
        </authorList>
    </citation>
    <scope>NUCLEOTIDE SEQUENCE [LARGE SCALE GENOMIC DNA]</scope>
    <source>
        <strain evidence="5">ES.061</strain>
    </source>
</reference>